<dbReference type="AlphaFoldDB" id="A0A078KLF2"/>
<protein>
    <submittedName>
        <fullName evidence="1">Uncharacterized protein</fullName>
    </submittedName>
</protein>
<evidence type="ECO:0000313" key="1">
    <source>
        <dbReference type="EMBL" id="CDZ24551.1"/>
    </source>
</evidence>
<gene>
    <name evidence="1" type="ORF">CCDG5_1441</name>
</gene>
<organism evidence="1 2">
    <name type="scientific">[Clostridium] cellulosi</name>
    <dbReference type="NCBI Taxonomy" id="29343"/>
    <lineage>
        <taxon>Bacteria</taxon>
        <taxon>Bacillati</taxon>
        <taxon>Bacillota</taxon>
        <taxon>Clostridia</taxon>
        <taxon>Eubacteriales</taxon>
        <taxon>Oscillospiraceae</taxon>
        <taxon>Oscillospiraceae incertae sedis</taxon>
    </lineage>
</organism>
<accession>A0A078KLF2</accession>
<dbReference type="KEGG" id="ccel:CCDG5_1441"/>
<name>A0A078KLF2_9FIRM</name>
<sequence>MGDLYLPLKIKKSVKCELLIAFGLLVACKGKLL</sequence>
<dbReference type="HOGENOM" id="CLU_3381270_0_0_9"/>
<evidence type="ECO:0000313" key="2">
    <source>
        <dbReference type="Proteomes" id="UP000032431"/>
    </source>
</evidence>
<dbReference type="Proteomes" id="UP000032431">
    <property type="component" value="Chromosome I"/>
</dbReference>
<keyword evidence="2" id="KW-1185">Reference proteome</keyword>
<reference evidence="2" key="1">
    <citation type="submission" date="2014-07" db="EMBL/GenBank/DDBJ databases">
        <authorList>
            <person name="Wibberg D."/>
        </authorList>
    </citation>
    <scope>NUCLEOTIDE SEQUENCE [LARGE SCALE GENOMIC DNA]</scope>
    <source>
        <strain evidence="2">DG5</strain>
    </source>
</reference>
<dbReference type="EMBL" id="LM995447">
    <property type="protein sequence ID" value="CDZ24551.1"/>
    <property type="molecule type" value="Genomic_DNA"/>
</dbReference>
<dbReference type="STRING" id="29343.CCDG5_1441"/>
<proteinExistence type="predicted"/>
<dbReference type="PATRIC" id="fig|29343.3.peg.1517"/>